<feature type="region of interest" description="Disordered" evidence="1">
    <location>
        <begin position="105"/>
        <end position="139"/>
    </location>
</feature>
<feature type="region of interest" description="Disordered" evidence="1">
    <location>
        <begin position="1"/>
        <end position="34"/>
    </location>
</feature>
<reference evidence="3 4" key="1">
    <citation type="submission" date="2024-09" db="EMBL/GenBank/DDBJ databases">
        <authorList>
            <person name="Sun Q."/>
            <person name="Mori K."/>
        </authorList>
    </citation>
    <scope>NUCLEOTIDE SEQUENCE [LARGE SCALE GENOMIC DNA]</scope>
    <source>
        <strain evidence="3 4">JCM 15389</strain>
    </source>
</reference>
<protein>
    <submittedName>
        <fullName evidence="3">Uncharacterized protein</fullName>
    </submittedName>
</protein>
<evidence type="ECO:0000313" key="3">
    <source>
        <dbReference type="EMBL" id="MFC0083154.1"/>
    </source>
</evidence>
<keyword evidence="2" id="KW-0812">Transmembrane</keyword>
<sequence length="139" mass="14470">MDRMVPGGCDSSSLRGQPQGRPLGQPQGAARGAAVPWRGGFVERTLAGTAGAAGGHPVGARVGSGPVNALFDAVFGVFVVAIVLASVLIVRGAVRRDRAARARFVEETQQETRAEARPETQELARPRPQRAVAAHRPSG</sequence>
<comment type="caution">
    <text evidence="3">The sequence shown here is derived from an EMBL/GenBank/DDBJ whole genome shotgun (WGS) entry which is preliminary data.</text>
</comment>
<keyword evidence="2" id="KW-1133">Transmembrane helix</keyword>
<keyword evidence="2" id="KW-0472">Membrane</keyword>
<dbReference type="Proteomes" id="UP001589788">
    <property type="component" value="Unassembled WGS sequence"/>
</dbReference>
<evidence type="ECO:0000256" key="2">
    <source>
        <dbReference type="SAM" id="Phobius"/>
    </source>
</evidence>
<accession>A0ABV6C648</accession>
<feature type="transmembrane region" description="Helical" evidence="2">
    <location>
        <begin position="73"/>
        <end position="94"/>
    </location>
</feature>
<feature type="compositionally biased region" description="Basic and acidic residues" evidence="1">
    <location>
        <begin position="105"/>
        <end position="125"/>
    </location>
</feature>
<gene>
    <name evidence="3" type="ORF">ACFFRE_13550</name>
</gene>
<proteinExistence type="predicted"/>
<evidence type="ECO:0000313" key="4">
    <source>
        <dbReference type="Proteomes" id="UP001589788"/>
    </source>
</evidence>
<evidence type="ECO:0000256" key="1">
    <source>
        <dbReference type="SAM" id="MobiDB-lite"/>
    </source>
</evidence>
<name>A0ABV6C648_9ACTN</name>
<feature type="compositionally biased region" description="Low complexity" evidence="1">
    <location>
        <begin position="14"/>
        <end position="28"/>
    </location>
</feature>
<organism evidence="3 4">
    <name type="scientific">Aciditerrimonas ferrireducens</name>
    <dbReference type="NCBI Taxonomy" id="667306"/>
    <lineage>
        <taxon>Bacteria</taxon>
        <taxon>Bacillati</taxon>
        <taxon>Actinomycetota</taxon>
        <taxon>Acidimicrobiia</taxon>
        <taxon>Acidimicrobiales</taxon>
        <taxon>Acidimicrobiaceae</taxon>
        <taxon>Aciditerrimonas</taxon>
    </lineage>
</organism>
<dbReference type="EMBL" id="JBHLYQ010000292">
    <property type="protein sequence ID" value="MFC0083154.1"/>
    <property type="molecule type" value="Genomic_DNA"/>
</dbReference>
<keyword evidence="4" id="KW-1185">Reference proteome</keyword>
<feature type="non-terminal residue" evidence="3">
    <location>
        <position position="139"/>
    </location>
</feature>